<feature type="transmembrane region" description="Helical" evidence="7">
    <location>
        <begin position="63"/>
        <end position="83"/>
    </location>
</feature>
<keyword evidence="4 7" id="KW-0812">Transmembrane</keyword>
<dbReference type="GO" id="GO:0005886">
    <property type="term" value="C:plasma membrane"/>
    <property type="evidence" value="ECO:0007669"/>
    <property type="project" value="UniProtKB-SubCell"/>
</dbReference>
<reference evidence="9" key="1">
    <citation type="submission" date="2020-08" db="EMBL/GenBank/DDBJ databases">
        <title>Genome public.</title>
        <authorList>
            <person name="Liu C."/>
            <person name="Sun Q."/>
        </authorList>
    </citation>
    <scope>NUCLEOTIDE SEQUENCE</scope>
    <source>
        <strain evidence="9">NSJ-53</strain>
    </source>
</reference>
<comment type="caution">
    <text evidence="9">The sequence shown here is derived from an EMBL/GenBank/DDBJ whole genome shotgun (WGS) entry which is preliminary data.</text>
</comment>
<organism evidence="9 10">
    <name type="scientific">Gehongia tenuis</name>
    <dbReference type="NCBI Taxonomy" id="2763655"/>
    <lineage>
        <taxon>Bacteria</taxon>
        <taxon>Bacillati</taxon>
        <taxon>Bacillota</taxon>
        <taxon>Clostridia</taxon>
        <taxon>Christensenellales</taxon>
        <taxon>Christensenellaceae</taxon>
        <taxon>Gehongia</taxon>
    </lineage>
</organism>
<keyword evidence="6 7" id="KW-0472">Membrane</keyword>
<keyword evidence="10" id="KW-1185">Reference proteome</keyword>
<dbReference type="PANTHER" id="PTHR42709:SF6">
    <property type="entry name" value="UNDECAPRENYL PHOSPHATE TRANSPORTER A"/>
    <property type="match status" value="1"/>
</dbReference>
<sequence length="207" mass="23000">MEQWILSVLDTVQGFPLWAFALFMCLSGAIELFFPPYPSHVVLLFGSVVAGTMGFWDKSVIYLAFLAGVIASSIALMQVGWVLGDKVHRSAWFSRTVDEESYHKFHDFILQRKLLAFILCKFIPGINSAVLLVAGAVHYPRKEGRFGITLAALIHTTLLFVAGITVGGNLEHILNFVKTYSLLAAGVCLAIIAIYLVFFFRHKKKTS</sequence>
<dbReference type="PANTHER" id="PTHR42709">
    <property type="entry name" value="ALKALINE PHOSPHATASE LIKE PROTEIN"/>
    <property type="match status" value="1"/>
</dbReference>
<protein>
    <recommendedName>
        <fullName evidence="8">VTT domain-containing protein</fullName>
    </recommendedName>
</protein>
<evidence type="ECO:0000313" key="9">
    <source>
        <dbReference type="EMBL" id="MBC8532085.1"/>
    </source>
</evidence>
<feature type="transmembrane region" description="Helical" evidence="7">
    <location>
        <begin position="12"/>
        <end position="34"/>
    </location>
</feature>
<dbReference type="Pfam" id="PF09335">
    <property type="entry name" value="VTT_dom"/>
    <property type="match status" value="1"/>
</dbReference>
<evidence type="ECO:0000256" key="6">
    <source>
        <dbReference type="ARBA" id="ARBA00023136"/>
    </source>
</evidence>
<gene>
    <name evidence="9" type="ORF">H8696_09520</name>
</gene>
<dbReference type="EMBL" id="JACRSR010000004">
    <property type="protein sequence ID" value="MBC8532085.1"/>
    <property type="molecule type" value="Genomic_DNA"/>
</dbReference>
<accession>A0A926HQT7</accession>
<comment type="subcellular location">
    <subcellularLocation>
        <location evidence="1">Cell membrane</location>
        <topology evidence="1">Multi-pass membrane protein</topology>
    </subcellularLocation>
</comment>
<comment type="similarity">
    <text evidence="2">Belongs to the DedA family.</text>
</comment>
<evidence type="ECO:0000259" key="8">
    <source>
        <dbReference type="Pfam" id="PF09335"/>
    </source>
</evidence>
<dbReference type="Proteomes" id="UP000623172">
    <property type="component" value="Unassembled WGS sequence"/>
</dbReference>
<keyword evidence="3" id="KW-1003">Cell membrane</keyword>
<evidence type="ECO:0000256" key="4">
    <source>
        <dbReference type="ARBA" id="ARBA00022692"/>
    </source>
</evidence>
<feature type="transmembrane region" description="Helical" evidence="7">
    <location>
        <begin position="146"/>
        <end position="168"/>
    </location>
</feature>
<evidence type="ECO:0000256" key="1">
    <source>
        <dbReference type="ARBA" id="ARBA00004651"/>
    </source>
</evidence>
<dbReference type="RefSeq" id="WP_249317149.1">
    <property type="nucleotide sequence ID" value="NZ_JACRSR010000004.1"/>
</dbReference>
<feature type="transmembrane region" description="Helical" evidence="7">
    <location>
        <begin position="180"/>
        <end position="200"/>
    </location>
</feature>
<dbReference type="AlphaFoldDB" id="A0A926HQT7"/>
<feature type="transmembrane region" description="Helical" evidence="7">
    <location>
        <begin position="40"/>
        <end position="56"/>
    </location>
</feature>
<keyword evidence="5 7" id="KW-1133">Transmembrane helix</keyword>
<dbReference type="InterPro" id="IPR032816">
    <property type="entry name" value="VTT_dom"/>
</dbReference>
<evidence type="ECO:0000256" key="3">
    <source>
        <dbReference type="ARBA" id="ARBA00022475"/>
    </source>
</evidence>
<feature type="domain" description="VTT" evidence="8">
    <location>
        <begin position="38"/>
        <end position="163"/>
    </location>
</feature>
<evidence type="ECO:0000256" key="2">
    <source>
        <dbReference type="ARBA" id="ARBA00010792"/>
    </source>
</evidence>
<proteinExistence type="inferred from homology"/>
<feature type="transmembrane region" description="Helical" evidence="7">
    <location>
        <begin position="114"/>
        <end position="134"/>
    </location>
</feature>
<name>A0A926HQT7_9FIRM</name>
<dbReference type="InterPro" id="IPR051311">
    <property type="entry name" value="DedA_domain"/>
</dbReference>
<evidence type="ECO:0000256" key="7">
    <source>
        <dbReference type="SAM" id="Phobius"/>
    </source>
</evidence>
<evidence type="ECO:0000256" key="5">
    <source>
        <dbReference type="ARBA" id="ARBA00022989"/>
    </source>
</evidence>
<evidence type="ECO:0000313" key="10">
    <source>
        <dbReference type="Proteomes" id="UP000623172"/>
    </source>
</evidence>